<keyword evidence="5" id="KW-0378">Hydrolase</keyword>
<feature type="compositionally biased region" description="Low complexity" evidence="12">
    <location>
        <begin position="728"/>
        <end position="737"/>
    </location>
</feature>
<feature type="binding site" evidence="10">
    <location>
        <begin position="319"/>
        <end position="320"/>
    </location>
    <ligand>
        <name>substrate</name>
    </ligand>
</feature>
<dbReference type="GO" id="GO:0016020">
    <property type="term" value="C:membrane"/>
    <property type="evidence" value="ECO:0007669"/>
    <property type="project" value="UniProtKB-SubCell"/>
</dbReference>
<keyword evidence="7" id="KW-0472">Membrane</keyword>
<proteinExistence type="predicted"/>
<dbReference type="GO" id="GO:0008270">
    <property type="term" value="F:zinc ion binding"/>
    <property type="evidence" value="ECO:0007669"/>
    <property type="project" value="UniProtKB-KW"/>
</dbReference>
<dbReference type="GO" id="GO:0052629">
    <property type="term" value="F:phosphatidylinositol-3,5-bisphosphate 3-phosphatase activity"/>
    <property type="evidence" value="ECO:0007669"/>
    <property type="project" value="UniProtKB-EC"/>
</dbReference>
<evidence type="ECO:0000256" key="11">
    <source>
        <dbReference type="PROSITE-ProRule" id="PRU00091"/>
    </source>
</evidence>
<evidence type="ECO:0000256" key="3">
    <source>
        <dbReference type="ARBA" id="ARBA00022723"/>
    </source>
</evidence>
<feature type="compositionally biased region" description="Basic and acidic residues" evidence="12">
    <location>
        <begin position="67"/>
        <end position="78"/>
    </location>
</feature>
<dbReference type="PANTHER" id="PTHR10807">
    <property type="entry name" value="MYOTUBULARIN-RELATED"/>
    <property type="match status" value="1"/>
</dbReference>
<evidence type="ECO:0000256" key="12">
    <source>
        <dbReference type="SAM" id="MobiDB-lite"/>
    </source>
</evidence>
<name>A0A7S4PHA8_GUITH</name>
<feature type="binding site" evidence="10">
    <location>
        <begin position="383"/>
        <end position="389"/>
    </location>
    <ligand>
        <name>substrate</name>
    </ligand>
</feature>
<accession>A0A7S4PHA8</accession>
<evidence type="ECO:0000256" key="7">
    <source>
        <dbReference type="ARBA" id="ARBA00023136"/>
    </source>
</evidence>
<evidence type="ECO:0000256" key="4">
    <source>
        <dbReference type="ARBA" id="ARBA00022771"/>
    </source>
</evidence>
<feature type="compositionally biased region" description="Acidic residues" evidence="12">
    <location>
        <begin position="741"/>
        <end position="750"/>
    </location>
</feature>
<dbReference type="SUPFAM" id="SSF52799">
    <property type="entry name" value="(Phosphotyrosine protein) phosphatases II"/>
    <property type="match status" value="1"/>
</dbReference>
<organism evidence="15">
    <name type="scientific">Guillardia theta</name>
    <name type="common">Cryptophyte</name>
    <name type="synonym">Cryptomonas phi</name>
    <dbReference type="NCBI Taxonomy" id="55529"/>
    <lineage>
        <taxon>Eukaryota</taxon>
        <taxon>Cryptophyceae</taxon>
        <taxon>Pyrenomonadales</taxon>
        <taxon>Geminigeraceae</taxon>
        <taxon>Guillardia</taxon>
    </lineage>
</organism>
<dbReference type="PROSITE" id="PS51339">
    <property type="entry name" value="PPASE_MYOTUBULARIN"/>
    <property type="match status" value="1"/>
</dbReference>
<dbReference type="AlphaFoldDB" id="A0A7S4PHA8"/>
<feature type="region of interest" description="Disordered" evidence="12">
    <location>
        <begin position="67"/>
        <end position="87"/>
    </location>
</feature>
<evidence type="ECO:0000313" key="15">
    <source>
        <dbReference type="EMBL" id="CAE2335166.1"/>
    </source>
</evidence>
<sequence length="921" mass="104289">MEDLELLPGEVVNLRLERVGVFYGSTCGLDPQGGHGSLVVTNYQMSFNWGGKKPICVPHLNVTKLSKRDRATDKRSEDWDGGQGSAANPLTHKMGMLHLERRDATPMTIILFAASTLIDCINDELYPNPTRQCSKLFETLMSYVFPRSLTKVFAFSYRQQFEPETDGWKVYNPDDEFARQGVLAPNSGWRVSHVNHEYTACESYPRKVAVPAGIRDWEIKKALEFRANGRFPIMVWKSPRGESVICRSAQPLPGLFRMRNKEDERLVGLIRAANTSPAPLYIIDARPHTNAQANTVFRAAGYERGSYEKCEIVFLGIENIHAVRKSYTRLRELCTSPPADDDERWMQNVQETYWLQYISKLLQGSRRIAEFVMLERASVLIHCSDGWDRTPQISSLAQMMIDPFYRTLRGFEVVVEKEWCALGHKFSLRYAHGGSSDKQEAAPVIAQWADCIWQMMRQFPTAFEVNEELLLELIEMVHVCKFGTFLFNSECERRRAGVHKKTVSFWSHVNMNLDRYRNPHYVKYPGLIFPETSVRRLYVWEKLFFRDCTSLPPPQDHCPSIELESSASHISRQLTELNGSVEKLSKENAELRIQTDRDKMRIRELESRLRSLAGEAFSPHGSSHSAGLEMGQRQISAESLDSCYSPAGSRNGDLGNAREMWASPTGVLWSSETRGRSIFDLDESWHKAVRLRAEGMKIDGQIAELVCDVVDCVASQLGEALLPSANGEQRSSKAARSSESDSSEDQDEEGMYSSDSKPRVLARETSSDPFSENESTGGSAAETAMVEGEEGWMSKAAARGTNPLQDPFGLHPSENGNMEGGRRRRRGARVKDVPPGISLEAPLDETSAKWIPDQGVSQCFKCKRSFDFFNRRHHCRSCGRIFCSACSSQKSRISRMQIDKLVRVCLRCYTYLQRLESDLDP</sequence>
<feature type="region of interest" description="Disordered" evidence="12">
    <location>
        <begin position="799"/>
        <end position="835"/>
    </location>
</feature>
<reference evidence="15" key="1">
    <citation type="submission" date="2021-01" db="EMBL/GenBank/DDBJ databases">
        <authorList>
            <person name="Corre E."/>
            <person name="Pelletier E."/>
            <person name="Niang G."/>
            <person name="Scheremetjew M."/>
            <person name="Finn R."/>
            <person name="Kale V."/>
            <person name="Holt S."/>
            <person name="Cochrane G."/>
            <person name="Meng A."/>
            <person name="Brown T."/>
            <person name="Cohen L."/>
        </authorList>
    </citation>
    <scope>NUCLEOTIDE SEQUENCE</scope>
    <source>
        <strain evidence="15">CCMP 2712</strain>
    </source>
</reference>
<dbReference type="InterPro" id="IPR017455">
    <property type="entry name" value="Znf_FYVE-rel"/>
</dbReference>
<dbReference type="InterPro" id="IPR011011">
    <property type="entry name" value="Znf_FYVE_PHD"/>
</dbReference>
<feature type="active site" description="Phosphocysteine intermediate" evidence="9">
    <location>
        <position position="383"/>
    </location>
</feature>
<feature type="compositionally biased region" description="Basic and acidic residues" evidence="12">
    <location>
        <begin position="756"/>
        <end position="766"/>
    </location>
</feature>
<dbReference type="InterPro" id="IPR000306">
    <property type="entry name" value="Znf_FYVE"/>
</dbReference>
<evidence type="ECO:0000259" key="14">
    <source>
        <dbReference type="PROSITE" id="PS51339"/>
    </source>
</evidence>
<dbReference type="CDD" id="cd15727">
    <property type="entry name" value="FYVE_ZF21"/>
    <property type="match status" value="1"/>
</dbReference>
<dbReference type="PANTHER" id="PTHR10807:SF128">
    <property type="entry name" value="PHOSPHATIDYLINOSITOL-3,5-BISPHOSPHATE 3-PHOSPHATASE"/>
    <property type="match status" value="1"/>
</dbReference>
<feature type="compositionally biased region" description="Polar residues" evidence="12">
    <location>
        <begin position="767"/>
        <end position="778"/>
    </location>
</feature>
<dbReference type="SUPFAM" id="SSF57903">
    <property type="entry name" value="FYVE/PHD zinc finger"/>
    <property type="match status" value="1"/>
</dbReference>
<dbReference type="InterPro" id="IPR030564">
    <property type="entry name" value="Myotubularin"/>
</dbReference>
<feature type="domain" description="Myotubularin phosphatase" evidence="14">
    <location>
        <begin position="167"/>
        <end position="544"/>
    </location>
</feature>
<keyword evidence="6" id="KW-0862">Zinc</keyword>
<comment type="subcellular location">
    <subcellularLocation>
        <location evidence="1">Membrane</location>
    </subcellularLocation>
</comment>
<dbReference type="SMART" id="SM00064">
    <property type="entry name" value="FYVE"/>
    <property type="match status" value="1"/>
</dbReference>
<evidence type="ECO:0000256" key="6">
    <source>
        <dbReference type="ARBA" id="ARBA00022833"/>
    </source>
</evidence>
<keyword evidence="3" id="KW-0479">Metal-binding</keyword>
<evidence type="ECO:0000256" key="10">
    <source>
        <dbReference type="PIRSR" id="PIRSR630564-2"/>
    </source>
</evidence>
<dbReference type="InterPro" id="IPR010569">
    <property type="entry name" value="Myotubularin-like_Pase_dom"/>
</dbReference>
<dbReference type="EC" id="3.1.3.95" evidence="2"/>
<dbReference type="InterPro" id="IPR029021">
    <property type="entry name" value="Prot-tyrosine_phosphatase-like"/>
</dbReference>
<evidence type="ECO:0000259" key="13">
    <source>
        <dbReference type="PROSITE" id="PS50178"/>
    </source>
</evidence>
<dbReference type="Gene3D" id="3.30.40.10">
    <property type="entry name" value="Zinc/RING finger domain, C3HC4 (zinc finger)"/>
    <property type="match status" value="1"/>
</dbReference>
<evidence type="ECO:0000256" key="5">
    <source>
        <dbReference type="ARBA" id="ARBA00022801"/>
    </source>
</evidence>
<keyword evidence="4 11" id="KW-0863">Zinc-finger</keyword>
<dbReference type="GO" id="GO:0005737">
    <property type="term" value="C:cytoplasm"/>
    <property type="evidence" value="ECO:0007669"/>
    <property type="project" value="TreeGrafter"/>
</dbReference>
<feature type="domain" description="FYVE-type" evidence="13">
    <location>
        <begin position="853"/>
        <end position="913"/>
    </location>
</feature>
<dbReference type="EMBL" id="HBKN01045590">
    <property type="protein sequence ID" value="CAE2335166.1"/>
    <property type="molecule type" value="Transcribed_RNA"/>
</dbReference>
<dbReference type="CDD" id="cd14507">
    <property type="entry name" value="PTP-MTM-like"/>
    <property type="match status" value="1"/>
</dbReference>
<evidence type="ECO:0000256" key="9">
    <source>
        <dbReference type="PIRSR" id="PIRSR630564-1"/>
    </source>
</evidence>
<evidence type="ECO:0000256" key="2">
    <source>
        <dbReference type="ARBA" id="ARBA00012903"/>
    </source>
</evidence>
<protein>
    <recommendedName>
        <fullName evidence="2">phosphatidylinositol-3,5-bisphosphate 3-phosphatase</fullName>
        <ecNumber evidence="2">3.1.3.95</ecNumber>
    </recommendedName>
    <alternativeName>
        <fullName evidence="8">Phosphatidylinositol-3,5-bisphosphate 3-phosphatase</fullName>
    </alternativeName>
</protein>
<dbReference type="InterPro" id="IPR013083">
    <property type="entry name" value="Znf_RING/FYVE/PHD"/>
</dbReference>
<dbReference type="PROSITE" id="PS50178">
    <property type="entry name" value="ZF_FYVE"/>
    <property type="match status" value="1"/>
</dbReference>
<gene>
    <name evidence="15" type="ORF">GTHE00462_LOCUS35678</name>
</gene>
<dbReference type="Pfam" id="PF01363">
    <property type="entry name" value="FYVE"/>
    <property type="match status" value="1"/>
</dbReference>
<evidence type="ECO:0000256" key="8">
    <source>
        <dbReference type="ARBA" id="ARBA00032571"/>
    </source>
</evidence>
<evidence type="ECO:0000256" key="1">
    <source>
        <dbReference type="ARBA" id="ARBA00004370"/>
    </source>
</evidence>
<dbReference type="Pfam" id="PF06602">
    <property type="entry name" value="Myotub-related"/>
    <property type="match status" value="1"/>
</dbReference>
<feature type="region of interest" description="Disordered" evidence="12">
    <location>
        <begin position="724"/>
        <end position="781"/>
    </location>
</feature>